<name>A0ABS7NCT6_9RHOB</name>
<protein>
    <submittedName>
        <fullName evidence="1">Alpha/beta hydrolase</fullName>
    </submittedName>
</protein>
<gene>
    <name evidence="1" type="ORF">KUV26_06110</name>
</gene>
<dbReference type="RefSeq" id="WP_222507705.1">
    <property type="nucleotide sequence ID" value="NZ_JAHVJA010000002.1"/>
</dbReference>
<comment type="caution">
    <text evidence="1">The sequence shown here is derived from an EMBL/GenBank/DDBJ whole genome shotgun (WGS) entry which is preliminary data.</text>
</comment>
<dbReference type="EMBL" id="JAHVJA010000002">
    <property type="protein sequence ID" value="MBY6139007.1"/>
    <property type="molecule type" value="Genomic_DNA"/>
</dbReference>
<keyword evidence="1" id="KW-0378">Hydrolase</keyword>
<dbReference type="GO" id="GO:0016787">
    <property type="term" value="F:hydrolase activity"/>
    <property type="evidence" value="ECO:0007669"/>
    <property type="project" value="UniProtKB-KW"/>
</dbReference>
<dbReference type="SUPFAM" id="SSF53474">
    <property type="entry name" value="alpha/beta-Hydrolases"/>
    <property type="match status" value="1"/>
</dbReference>
<organism evidence="1 2">
    <name type="scientific">Leisingera daeponensis</name>
    <dbReference type="NCBI Taxonomy" id="405746"/>
    <lineage>
        <taxon>Bacteria</taxon>
        <taxon>Pseudomonadati</taxon>
        <taxon>Pseudomonadota</taxon>
        <taxon>Alphaproteobacteria</taxon>
        <taxon>Rhodobacterales</taxon>
        <taxon>Roseobacteraceae</taxon>
        <taxon>Leisingera</taxon>
    </lineage>
</organism>
<dbReference type="Gene3D" id="3.40.50.1820">
    <property type="entry name" value="alpha/beta hydrolase"/>
    <property type="match status" value="1"/>
</dbReference>
<keyword evidence="2" id="KW-1185">Reference proteome</keyword>
<dbReference type="InterPro" id="IPR029058">
    <property type="entry name" value="AB_hydrolase_fold"/>
</dbReference>
<evidence type="ECO:0000313" key="2">
    <source>
        <dbReference type="Proteomes" id="UP000766629"/>
    </source>
</evidence>
<proteinExistence type="predicted"/>
<sequence>MRETRVFDGTHLRASLFNPGQSRLFVSFRQRTAEAGQFSRAQAVRTFTRAGFSHLHLQSRLNDWYINPDTAALEAALQAFSAAFDEVAAMGFSMGGYAALRFARALNLSRLVAVSPQISISPEHVPFDRRYRKHADGFDPEQGALAGRGHPVQGAVLADPFRPADLVHAEMIQMVFPGLAIARLAGGGHPATQVLRQGRGFAALQQLLLHGGAAAQGAVALHRPARRNSPVYWQHLAAQAEKFGRKQLAQQARQRHMQVAVGKAPENAGR</sequence>
<accession>A0ABS7NCT6</accession>
<dbReference type="Proteomes" id="UP000766629">
    <property type="component" value="Unassembled WGS sequence"/>
</dbReference>
<evidence type="ECO:0000313" key="1">
    <source>
        <dbReference type="EMBL" id="MBY6139007.1"/>
    </source>
</evidence>
<reference evidence="1 2" key="1">
    <citation type="submission" date="2021-06" db="EMBL/GenBank/DDBJ databases">
        <title>50 bacteria genomes isolated from Dapeng, Shenzhen, China.</title>
        <authorList>
            <person name="Zheng W."/>
            <person name="Yu S."/>
            <person name="Huang Y."/>
        </authorList>
    </citation>
    <scope>NUCLEOTIDE SEQUENCE [LARGE SCALE GENOMIC DNA]</scope>
    <source>
        <strain evidence="1 2">DP1N14-2</strain>
    </source>
</reference>